<reference evidence="2" key="2">
    <citation type="submission" date="2025-09" db="UniProtKB">
        <authorList>
            <consortium name="Ensembl"/>
        </authorList>
    </citation>
    <scope>IDENTIFICATION</scope>
</reference>
<dbReference type="Proteomes" id="UP000261520">
    <property type="component" value="Unplaced"/>
</dbReference>
<name>A0A3B4AX87_9GOBI</name>
<evidence type="ECO:0000313" key="3">
    <source>
        <dbReference type="Proteomes" id="UP000261520"/>
    </source>
</evidence>
<protein>
    <recommendedName>
        <fullName evidence="4">DUF4939 domain-containing protein</fullName>
    </recommendedName>
</protein>
<accession>A0A3B4AX87</accession>
<feature type="region of interest" description="Disordered" evidence="1">
    <location>
        <begin position="15"/>
        <end position="53"/>
    </location>
</feature>
<evidence type="ECO:0000256" key="1">
    <source>
        <dbReference type="SAM" id="MobiDB-lite"/>
    </source>
</evidence>
<sequence>MIPLLGTTLHLRLQPSTPRQVRTPQPQIQLTSTGMNTPASDPNDLANMDQSDSETDQTLHRACSHHRIIIGQHEQNIRTLLECNHTLTQQVTQLTNQVSTLLGFQSSAPVATALASGTTAAPRTLESKSTDTDPYTGQPSHCRGFLFQCSNNIPACFTSDSAKIRYMCGLLRGRALQWAETKISNNVLDHVTYDGFVGEFKLVFHTITHIIKVVKERDVVCRPLLRIILPSHSNSTSLLQHPRLRSRCSQADHT</sequence>
<proteinExistence type="predicted"/>
<organism evidence="2 3">
    <name type="scientific">Periophthalmus magnuspinnatus</name>
    <dbReference type="NCBI Taxonomy" id="409849"/>
    <lineage>
        <taxon>Eukaryota</taxon>
        <taxon>Metazoa</taxon>
        <taxon>Chordata</taxon>
        <taxon>Craniata</taxon>
        <taxon>Vertebrata</taxon>
        <taxon>Euteleostomi</taxon>
        <taxon>Actinopterygii</taxon>
        <taxon>Neopterygii</taxon>
        <taxon>Teleostei</taxon>
        <taxon>Neoteleostei</taxon>
        <taxon>Acanthomorphata</taxon>
        <taxon>Gobiaria</taxon>
        <taxon>Gobiiformes</taxon>
        <taxon>Gobioidei</taxon>
        <taxon>Gobiidae</taxon>
        <taxon>Oxudercinae</taxon>
        <taxon>Periophthalmus</taxon>
    </lineage>
</organism>
<reference evidence="2" key="1">
    <citation type="submission" date="2025-08" db="UniProtKB">
        <authorList>
            <consortium name="Ensembl"/>
        </authorList>
    </citation>
    <scope>IDENTIFICATION</scope>
</reference>
<feature type="region of interest" description="Disordered" evidence="1">
    <location>
        <begin position="117"/>
        <end position="136"/>
    </location>
</feature>
<evidence type="ECO:0008006" key="4">
    <source>
        <dbReference type="Google" id="ProtNLM"/>
    </source>
</evidence>
<dbReference type="AlphaFoldDB" id="A0A3B4AX87"/>
<feature type="compositionally biased region" description="Polar residues" evidence="1">
    <location>
        <begin position="15"/>
        <end position="40"/>
    </location>
</feature>
<evidence type="ECO:0000313" key="2">
    <source>
        <dbReference type="Ensembl" id="ENSPMGP00000021169.1"/>
    </source>
</evidence>
<keyword evidence="3" id="KW-1185">Reference proteome</keyword>
<dbReference type="Ensembl" id="ENSPMGT00000022562.1">
    <property type="protein sequence ID" value="ENSPMGP00000021169.1"/>
    <property type="gene ID" value="ENSPMGG00000017152.1"/>
</dbReference>